<dbReference type="Proteomes" id="UP000002051">
    <property type="component" value="Unassembled WGS sequence"/>
</dbReference>
<sequence>MRWRRPVGPANHRTGAAKLAGEDEDSSSSSVFFFRKFLERRENPCNENEANQANLWDVLSVYGWLDNDIGYVQGMNDICSPLVILIENEANCFWCFDRAMRRMVS</sequence>
<dbReference type="InterPro" id="IPR000195">
    <property type="entry name" value="Rab-GAP-TBC_dom"/>
</dbReference>
<reference evidence="3 5" key="2">
    <citation type="journal article" date="2014" name="BMC Genomics">
        <title>An improved genome release (version Mt4.0) for the model legume Medicago truncatula.</title>
        <authorList>
            <person name="Tang H."/>
            <person name="Krishnakumar V."/>
            <person name="Bidwell S."/>
            <person name="Rosen B."/>
            <person name="Chan A."/>
            <person name="Zhou S."/>
            <person name="Gentzbittel L."/>
            <person name="Childs K.L."/>
            <person name="Yandell M."/>
            <person name="Gundlach H."/>
            <person name="Mayer K.F."/>
            <person name="Schwartz D.C."/>
            <person name="Town C.D."/>
        </authorList>
    </citation>
    <scope>GENOME REANNOTATION</scope>
    <source>
        <strain evidence="4 5">cv. Jemalong A17</strain>
    </source>
</reference>
<dbReference type="PANTHER" id="PTHR22957">
    <property type="entry name" value="TBC1 DOMAIN FAMILY MEMBER GTPASE-ACTIVATING PROTEIN"/>
    <property type="match status" value="1"/>
</dbReference>
<reference evidence="4" key="3">
    <citation type="submission" date="2015-04" db="UniProtKB">
        <authorList>
            <consortium name="EnsemblPlants"/>
        </authorList>
    </citation>
    <scope>IDENTIFICATION</scope>
    <source>
        <strain evidence="4">cv. Jemalong A17</strain>
    </source>
</reference>
<dbReference type="HOGENOM" id="CLU_2240546_0_0_1"/>
<feature type="region of interest" description="Disordered" evidence="1">
    <location>
        <begin position="1"/>
        <end position="28"/>
    </location>
</feature>
<evidence type="ECO:0000313" key="5">
    <source>
        <dbReference type="Proteomes" id="UP000002051"/>
    </source>
</evidence>
<dbReference type="STRING" id="3880.G7IEE5"/>
<evidence type="ECO:0000259" key="2">
    <source>
        <dbReference type="PROSITE" id="PS50086"/>
    </source>
</evidence>
<dbReference type="PROSITE" id="PS50086">
    <property type="entry name" value="TBC_RABGAP"/>
    <property type="match status" value="1"/>
</dbReference>
<dbReference type="Gene3D" id="1.10.8.270">
    <property type="entry name" value="putative rabgap domain of human tbc1 domain family member 14 like domains"/>
    <property type="match status" value="1"/>
</dbReference>
<dbReference type="PANTHER" id="PTHR22957:SF533">
    <property type="entry name" value="TBC1 DOMAIN FAMILY MEMBER 15-LIKE ISOFORM X1"/>
    <property type="match status" value="1"/>
</dbReference>
<evidence type="ECO:0000256" key="1">
    <source>
        <dbReference type="SAM" id="MobiDB-lite"/>
    </source>
</evidence>
<evidence type="ECO:0000313" key="3">
    <source>
        <dbReference type="EMBL" id="AES60914.1"/>
    </source>
</evidence>
<dbReference type="InterPro" id="IPR035969">
    <property type="entry name" value="Rab-GAP_TBC_sf"/>
</dbReference>
<organism evidence="3 5">
    <name type="scientific">Medicago truncatula</name>
    <name type="common">Barrel medic</name>
    <name type="synonym">Medicago tribuloides</name>
    <dbReference type="NCBI Taxonomy" id="3880"/>
    <lineage>
        <taxon>Eukaryota</taxon>
        <taxon>Viridiplantae</taxon>
        <taxon>Streptophyta</taxon>
        <taxon>Embryophyta</taxon>
        <taxon>Tracheophyta</taxon>
        <taxon>Spermatophyta</taxon>
        <taxon>Magnoliopsida</taxon>
        <taxon>eudicotyledons</taxon>
        <taxon>Gunneridae</taxon>
        <taxon>Pentapetalae</taxon>
        <taxon>rosids</taxon>
        <taxon>fabids</taxon>
        <taxon>Fabales</taxon>
        <taxon>Fabaceae</taxon>
        <taxon>Papilionoideae</taxon>
        <taxon>50 kb inversion clade</taxon>
        <taxon>NPAAA clade</taxon>
        <taxon>Hologalegina</taxon>
        <taxon>IRL clade</taxon>
        <taxon>Trifolieae</taxon>
        <taxon>Medicago</taxon>
    </lineage>
</organism>
<feature type="domain" description="Rab-GAP TBC" evidence="2">
    <location>
        <begin position="1"/>
        <end position="105"/>
    </location>
</feature>
<evidence type="ECO:0000313" key="4">
    <source>
        <dbReference type="EnsemblPlants" id="AES60914"/>
    </source>
</evidence>
<dbReference type="EMBL" id="CM001217">
    <property type="protein sequence ID" value="AES60914.1"/>
    <property type="molecule type" value="Genomic_DNA"/>
</dbReference>
<dbReference type="AlphaFoldDB" id="G7IEE5"/>
<reference evidence="3 5" key="1">
    <citation type="journal article" date="2011" name="Nature">
        <title>The Medicago genome provides insight into the evolution of rhizobial symbioses.</title>
        <authorList>
            <person name="Young N.D."/>
            <person name="Debelle F."/>
            <person name="Oldroyd G.E."/>
            <person name="Geurts R."/>
            <person name="Cannon S.B."/>
            <person name="Udvardi M.K."/>
            <person name="Benedito V.A."/>
            <person name="Mayer K.F."/>
            <person name="Gouzy J."/>
            <person name="Schoof H."/>
            <person name="Van de Peer Y."/>
            <person name="Proost S."/>
            <person name="Cook D.R."/>
            <person name="Meyers B.C."/>
            <person name="Spannagl M."/>
            <person name="Cheung F."/>
            <person name="De Mita S."/>
            <person name="Krishnakumar V."/>
            <person name="Gundlach H."/>
            <person name="Zhou S."/>
            <person name="Mudge J."/>
            <person name="Bharti A.K."/>
            <person name="Murray J.D."/>
            <person name="Naoumkina M.A."/>
            <person name="Rosen B."/>
            <person name="Silverstein K.A."/>
            <person name="Tang H."/>
            <person name="Rombauts S."/>
            <person name="Zhao P.X."/>
            <person name="Zhou P."/>
            <person name="Barbe V."/>
            <person name="Bardou P."/>
            <person name="Bechner M."/>
            <person name="Bellec A."/>
            <person name="Berger A."/>
            <person name="Berges H."/>
            <person name="Bidwell S."/>
            <person name="Bisseling T."/>
            <person name="Choisne N."/>
            <person name="Couloux A."/>
            <person name="Denny R."/>
            <person name="Deshpande S."/>
            <person name="Dai X."/>
            <person name="Doyle J.J."/>
            <person name="Dudez A.M."/>
            <person name="Farmer A.D."/>
            <person name="Fouteau S."/>
            <person name="Franken C."/>
            <person name="Gibelin C."/>
            <person name="Gish J."/>
            <person name="Goldstein S."/>
            <person name="Gonzalez A.J."/>
            <person name="Green P.J."/>
            <person name="Hallab A."/>
            <person name="Hartog M."/>
            <person name="Hua A."/>
            <person name="Humphray S.J."/>
            <person name="Jeong D.H."/>
            <person name="Jing Y."/>
            <person name="Jocker A."/>
            <person name="Kenton S.M."/>
            <person name="Kim D.J."/>
            <person name="Klee K."/>
            <person name="Lai H."/>
            <person name="Lang C."/>
            <person name="Lin S."/>
            <person name="Macmil S.L."/>
            <person name="Magdelenat G."/>
            <person name="Matthews L."/>
            <person name="McCorrison J."/>
            <person name="Monaghan E.L."/>
            <person name="Mun J.H."/>
            <person name="Najar F.Z."/>
            <person name="Nicholson C."/>
            <person name="Noirot C."/>
            <person name="O'Bleness M."/>
            <person name="Paule C.R."/>
            <person name="Poulain J."/>
            <person name="Prion F."/>
            <person name="Qin B."/>
            <person name="Qu C."/>
            <person name="Retzel E.F."/>
            <person name="Riddle C."/>
            <person name="Sallet E."/>
            <person name="Samain S."/>
            <person name="Samson N."/>
            <person name="Sanders I."/>
            <person name="Saurat O."/>
            <person name="Scarpelli C."/>
            <person name="Schiex T."/>
            <person name="Segurens B."/>
            <person name="Severin A.J."/>
            <person name="Sherrier D.J."/>
            <person name="Shi R."/>
            <person name="Sims S."/>
            <person name="Singer S.R."/>
            <person name="Sinharoy S."/>
            <person name="Sterck L."/>
            <person name="Viollet A."/>
            <person name="Wang B.B."/>
            <person name="Wang K."/>
            <person name="Wang M."/>
            <person name="Wang X."/>
            <person name="Warfsmann J."/>
            <person name="Weissenbach J."/>
            <person name="White D.D."/>
            <person name="White J.D."/>
            <person name="Wiley G.B."/>
            <person name="Wincker P."/>
            <person name="Xing Y."/>
            <person name="Yang L."/>
            <person name="Yao Z."/>
            <person name="Ying F."/>
            <person name="Zhai J."/>
            <person name="Zhou L."/>
            <person name="Zuber A."/>
            <person name="Denarie J."/>
            <person name="Dixon R.A."/>
            <person name="May G.D."/>
            <person name="Schwartz D.C."/>
            <person name="Rogers J."/>
            <person name="Quetier F."/>
            <person name="Town C.D."/>
            <person name="Roe B.A."/>
        </authorList>
    </citation>
    <scope>NUCLEOTIDE SEQUENCE [LARGE SCALE GENOMIC DNA]</scope>
    <source>
        <strain evidence="3">A17</strain>
        <strain evidence="4 5">cv. Jemalong A17</strain>
    </source>
</reference>
<name>G7IEE5_MEDTR</name>
<dbReference type="EnsemblPlants" id="AES60914">
    <property type="protein sequence ID" value="AES60914"/>
    <property type="gene ID" value="MTR_1g072400"/>
</dbReference>
<dbReference type="SUPFAM" id="SSF47923">
    <property type="entry name" value="Ypt/Rab-GAP domain of gyp1p"/>
    <property type="match status" value="1"/>
</dbReference>
<proteinExistence type="predicted"/>
<keyword evidence="5" id="KW-1185">Reference proteome</keyword>
<protein>
    <submittedName>
        <fullName evidence="3">Rab-GTPase-TBC domain protein</fullName>
    </submittedName>
</protein>
<dbReference type="eggNOG" id="KOG2197">
    <property type="taxonomic scope" value="Eukaryota"/>
</dbReference>
<dbReference type="Pfam" id="PF00566">
    <property type="entry name" value="RabGAP-TBC"/>
    <property type="match status" value="1"/>
</dbReference>
<gene>
    <name evidence="3" type="ordered locus">MTR_1g072400</name>
</gene>
<dbReference type="PaxDb" id="3880-AES60914"/>
<accession>G7IEE5</accession>